<feature type="region of interest" description="Disordered" evidence="5">
    <location>
        <begin position="42"/>
        <end position="62"/>
    </location>
</feature>
<dbReference type="AlphaFoldDB" id="A0A9P8LBM0"/>
<sequence length="235" mass="25069">MAKLTSNNSMKSCSSNHCQKGADARPNILASCYVVDTGPSGIPEVSSGSSSPPPGPPLIADRYNKTTSTEVLNFNSGQPRGGAAYTITEECERLFCESMKIVFLGERGSTDSGALVTGAHISHNGRANTKAGSPGGEANAGPSRGSVDVHRWLEVWDYLGGARFRGFVTSEDEAKSLFIFFDGGVVGKDLKHGYVKNQVCLGRQTALTLFHQQPHCIIGTCRVDTFPVFATRSLH</sequence>
<keyword evidence="4" id="KW-0688">Ribosomal frameshifting</keyword>
<keyword evidence="7" id="KW-1185">Reference proteome</keyword>
<dbReference type="GO" id="GO:0008073">
    <property type="term" value="F:ornithine decarboxylase inhibitor activity"/>
    <property type="evidence" value="ECO:0007669"/>
    <property type="project" value="InterPro"/>
</dbReference>
<evidence type="ECO:0000256" key="1">
    <source>
        <dbReference type="ARBA" id="ARBA00002307"/>
    </source>
</evidence>
<accession>A0A9P8LBM0</accession>
<dbReference type="GO" id="GO:0075523">
    <property type="term" value="P:viral translational frameshifting"/>
    <property type="evidence" value="ECO:0007669"/>
    <property type="project" value="UniProtKB-KW"/>
</dbReference>
<evidence type="ECO:0000256" key="5">
    <source>
        <dbReference type="SAM" id="MobiDB-lite"/>
    </source>
</evidence>
<comment type="similarity">
    <text evidence="2">Belongs to the ODC antizyme family.</text>
</comment>
<dbReference type="Proteomes" id="UP000750711">
    <property type="component" value="Unassembled WGS sequence"/>
</dbReference>
<name>A0A9P8LBM0_9PEZI</name>
<proteinExistence type="inferred from homology"/>
<evidence type="ECO:0000313" key="6">
    <source>
        <dbReference type="EMBL" id="KAH0559385.1"/>
    </source>
</evidence>
<comment type="function">
    <text evidence="1">Ornithine decarboxylase (ODC) antizyme protein that negatively regulates ODC activity and intracellular polyamine biosynthesis in response to increased intracellular polyamine levels. Binds to ODC monomers, inhibiting the assembly of the functional ODC homodimer, and targets the monomers for ubiquitin-independent proteolytic destruction by the 26S proteasome.</text>
</comment>
<protein>
    <submittedName>
        <fullName evidence="6">Uncharacterized protein</fullName>
    </submittedName>
</protein>
<evidence type="ECO:0000256" key="2">
    <source>
        <dbReference type="ARBA" id="ARBA00008796"/>
    </source>
</evidence>
<comment type="subunit">
    <text evidence="3">Interacts with ODC and thereby sterically blocks ODC homodimerization.</text>
</comment>
<comment type="caution">
    <text evidence="6">The sequence shown here is derived from an EMBL/GenBank/DDBJ whole genome shotgun (WGS) entry which is preliminary data.</text>
</comment>
<gene>
    <name evidence="6" type="ORF">GP486_004098</name>
</gene>
<evidence type="ECO:0000313" key="7">
    <source>
        <dbReference type="Proteomes" id="UP000750711"/>
    </source>
</evidence>
<reference evidence="6" key="1">
    <citation type="submission" date="2021-03" db="EMBL/GenBank/DDBJ databases">
        <title>Comparative genomics and phylogenomic investigation of the class Geoglossomycetes provide insights into ecological specialization and systematics.</title>
        <authorList>
            <person name="Melie T."/>
            <person name="Pirro S."/>
            <person name="Miller A.N."/>
            <person name="Quandt A."/>
        </authorList>
    </citation>
    <scope>NUCLEOTIDE SEQUENCE</scope>
    <source>
        <strain evidence="6">CAQ_001_2017</strain>
    </source>
</reference>
<dbReference type="EMBL" id="JAGHQM010000610">
    <property type="protein sequence ID" value="KAH0559385.1"/>
    <property type="molecule type" value="Genomic_DNA"/>
</dbReference>
<feature type="region of interest" description="Disordered" evidence="5">
    <location>
        <begin position="125"/>
        <end position="144"/>
    </location>
</feature>
<dbReference type="InterPro" id="IPR002993">
    <property type="entry name" value="ODC_AZ"/>
</dbReference>
<evidence type="ECO:0000256" key="3">
    <source>
        <dbReference type="ARBA" id="ARBA00011486"/>
    </source>
</evidence>
<organism evidence="6 7">
    <name type="scientific">Trichoglossum hirsutum</name>
    <dbReference type="NCBI Taxonomy" id="265104"/>
    <lineage>
        <taxon>Eukaryota</taxon>
        <taxon>Fungi</taxon>
        <taxon>Dikarya</taxon>
        <taxon>Ascomycota</taxon>
        <taxon>Pezizomycotina</taxon>
        <taxon>Geoglossomycetes</taxon>
        <taxon>Geoglossales</taxon>
        <taxon>Geoglossaceae</taxon>
        <taxon>Trichoglossum</taxon>
    </lineage>
</organism>
<dbReference type="Pfam" id="PF02100">
    <property type="entry name" value="ODC_AZ"/>
    <property type="match status" value="1"/>
</dbReference>
<evidence type="ECO:0000256" key="4">
    <source>
        <dbReference type="ARBA" id="ARBA00022758"/>
    </source>
</evidence>